<gene>
    <name evidence="1" type="ORF">H1R19_12630</name>
</gene>
<evidence type="ECO:0000313" key="1">
    <source>
        <dbReference type="EMBL" id="QMS99830.1"/>
    </source>
</evidence>
<evidence type="ECO:0000313" key="2">
    <source>
        <dbReference type="Proteomes" id="UP000515663"/>
    </source>
</evidence>
<dbReference type="KEGG" id="gji:H1R19_12630"/>
<dbReference type="AlphaFoldDB" id="A0A7D7QXQ4"/>
<accession>A0A7D7QXQ4</accession>
<proteinExistence type="predicted"/>
<dbReference type="EMBL" id="CP059491">
    <property type="protein sequence ID" value="QMS99830.1"/>
    <property type="molecule type" value="Genomic_DNA"/>
</dbReference>
<name>A0A7D7QXQ4_9ACTN</name>
<reference evidence="2" key="1">
    <citation type="submission" date="2020-07" db="EMBL/GenBank/DDBJ databases">
        <title>novel species isolated from the respiratory tract of Marmot.</title>
        <authorList>
            <person name="Zhang G."/>
        </authorList>
    </citation>
    <scope>NUCLEOTIDE SEQUENCE [LARGE SCALE GENOMIC DNA]</scope>
    <source>
        <strain evidence="2">686</strain>
    </source>
</reference>
<keyword evidence="2" id="KW-1185">Reference proteome</keyword>
<protein>
    <submittedName>
        <fullName evidence="1">Uncharacterized protein</fullName>
    </submittedName>
</protein>
<dbReference type="RefSeq" id="WP_219849191.1">
    <property type="nucleotide sequence ID" value="NZ_CP059491.1"/>
</dbReference>
<sequence length="217" mass="24153">MSPQFGWLGHPSAEPAQWLAPYPYPDGAGGWLADRYPHIVRILHPGYVYDESGRQHPVTWTQIAAATGATMSPQVDFTDVTGVVSPDPVVEGVFDDGPEMGSLPPELIESVYEHLRDARYGLFWEGWGEFLDEPIRGCARVSDGPDRGGLSYQVVQARATSEPATRMRTPNYWWPEDQSWCAATGIDEVETVVASASRVRLERLHADSRLETLLRSR</sequence>
<dbReference type="Proteomes" id="UP000515663">
    <property type="component" value="Chromosome"/>
</dbReference>
<organism evidence="1 2">
    <name type="scientific">Gordonia jinghuaiqii</name>
    <dbReference type="NCBI Taxonomy" id="2758710"/>
    <lineage>
        <taxon>Bacteria</taxon>
        <taxon>Bacillati</taxon>
        <taxon>Actinomycetota</taxon>
        <taxon>Actinomycetes</taxon>
        <taxon>Mycobacteriales</taxon>
        <taxon>Gordoniaceae</taxon>
        <taxon>Gordonia</taxon>
    </lineage>
</organism>